<protein>
    <recommendedName>
        <fullName evidence="17">Pyruvate decarboxylase</fullName>
    </recommendedName>
</protein>
<dbReference type="Proteomes" id="UP000054270">
    <property type="component" value="Unassembled WGS sequence"/>
</dbReference>
<dbReference type="OrthoDB" id="3970464at2759"/>
<accession>A0A0D2N838</accession>
<comment type="cofactor">
    <cofactor evidence="10">
        <name>Mg(2+)</name>
        <dbReference type="ChEBI" id="CHEBI:18420"/>
    </cofactor>
    <text evidence="10">Binds 1 Mg(2+) per subunit.</text>
</comment>
<keyword evidence="16" id="KW-1185">Reference proteome</keyword>
<dbReference type="InterPro" id="IPR029035">
    <property type="entry name" value="DHS-like_NAD/FAD-binding_dom"/>
</dbReference>
<dbReference type="PANTHER" id="PTHR43452:SF30">
    <property type="entry name" value="PYRUVATE DECARBOXYLASE ISOZYME 1-RELATED"/>
    <property type="match status" value="1"/>
</dbReference>
<sequence length="604" mass="66823">MSSEELSIGSYIVRRLEEQRVGSMFGVPGSFIANFLDIVEASKISWVGECNELTAAYAADGYARYKGELGVLATTVGVGELSAINGIAGSFAEELPILHIVGQQKTKDQDEGLNIIHTLGNGRYDEFAKSALPYTCSQYLLNKTDINLGVADIKIDKVIVDCISQSRPAYLALPWDLVDVKITTTRLYEPLKKEEVLINADAEKAAIEHIYRRFEDAFEGELVNNVVVIADVSISRHHCKKEVAAFLEATQLPVYGTPLGKTAVNETSDRYGGIYVGDLSSPDVKKSVENAKLVLFIGPLNTDFNTGNFSYKISDDKSIKLHFDHTEVGFATYARTGMKELLPKLTDRLKDFTEKARQLDVPEFRNEDVDDEDEPINHAWLWWRVGGWFIEDDLIITEAGSVSYGVIDLALPKGSSLLAQKLWASIGWSTGATHGATLARRELEGDKAPQTILFIGDGSLQMTVQALSAMMRSKVKPIIFVVKNGGYTIERLQHSIDAEYHNIVTWDYGKLLSVLNNVEEPTPTKTYQVSNQQELGKLFDSGEFRNNGCLQLVEIIVSRDDAPPALKRALHIQDNAVESDSGLETWAPHRIKMGGSAPVRMIGW</sequence>
<dbReference type="Pfam" id="PF02775">
    <property type="entry name" value="TPP_enzyme_C"/>
    <property type="match status" value="1"/>
</dbReference>
<comment type="cofactor">
    <cofactor evidence="1">
        <name>thiamine diphosphate</name>
        <dbReference type="ChEBI" id="CHEBI:58937"/>
    </cofactor>
</comment>
<feature type="domain" description="Thiamine pyrophosphate enzyme central" evidence="12">
    <location>
        <begin position="225"/>
        <end position="329"/>
    </location>
</feature>
<evidence type="ECO:0000256" key="5">
    <source>
        <dbReference type="ARBA" id="ARBA00022793"/>
    </source>
</evidence>
<dbReference type="InterPro" id="IPR047213">
    <property type="entry name" value="TPP_PYR_PDC_IPDC-like"/>
</dbReference>
<keyword evidence="4 10" id="KW-0479">Metal-binding</keyword>
<dbReference type="AlphaFoldDB" id="A0A0D2N838"/>
<dbReference type="Gene3D" id="3.40.50.1220">
    <property type="entry name" value="TPP-binding domain"/>
    <property type="match status" value="1"/>
</dbReference>
<dbReference type="GO" id="GO:0005634">
    <property type="term" value="C:nucleus"/>
    <property type="evidence" value="ECO:0007669"/>
    <property type="project" value="TreeGrafter"/>
</dbReference>
<dbReference type="GO" id="GO:0030976">
    <property type="term" value="F:thiamine pyrophosphate binding"/>
    <property type="evidence" value="ECO:0007669"/>
    <property type="project" value="InterPro"/>
</dbReference>
<keyword evidence="5" id="KW-0210">Decarboxylase</keyword>
<dbReference type="GO" id="GO:0004737">
    <property type="term" value="F:pyruvate decarboxylase activity"/>
    <property type="evidence" value="ECO:0007669"/>
    <property type="project" value="TreeGrafter"/>
</dbReference>
<evidence type="ECO:0000256" key="3">
    <source>
        <dbReference type="ARBA" id="ARBA00007812"/>
    </source>
</evidence>
<evidence type="ECO:0000256" key="1">
    <source>
        <dbReference type="ARBA" id="ARBA00001964"/>
    </source>
</evidence>
<dbReference type="InterPro" id="IPR012000">
    <property type="entry name" value="Thiamin_PyroP_enz_cen_dom"/>
</dbReference>
<keyword evidence="6 10" id="KW-0460">Magnesium</keyword>
<dbReference type="FunFam" id="3.40.50.970:FF:000024">
    <property type="entry name" value="Pyruvate decarboxylase isozyme"/>
    <property type="match status" value="1"/>
</dbReference>
<evidence type="ECO:0000259" key="12">
    <source>
        <dbReference type="Pfam" id="PF00205"/>
    </source>
</evidence>
<dbReference type="InterPro" id="IPR012110">
    <property type="entry name" value="PDC/IPDC-like"/>
</dbReference>
<dbReference type="InterPro" id="IPR047214">
    <property type="entry name" value="TPP_PDC_IPDC"/>
</dbReference>
<dbReference type="EMBL" id="KN817650">
    <property type="protein sequence ID" value="KJA15249.1"/>
    <property type="molecule type" value="Genomic_DNA"/>
</dbReference>
<evidence type="ECO:0000313" key="15">
    <source>
        <dbReference type="EMBL" id="KJA15249.1"/>
    </source>
</evidence>
<dbReference type="InterPro" id="IPR011766">
    <property type="entry name" value="TPP_enzyme_TPP-bd"/>
</dbReference>
<dbReference type="CDD" id="cd07038">
    <property type="entry name" value="TPP_PYR_PDC_IPDC_like"/>
    <property type="match status" value="1"/>
</dbReference>
<evidence type="ECO:0000259" key="13">
    <source>
        <dbReference type="Pfam" id="PF02775"/>
    </source>
</evidence>
<feature type="binding site" evidence="10">
    <location>
        <position position="484"/>
    </location>
    <ligand>
        <name>Mg(2+)</name>
        <dbReference type="ChEBI" id="CHEBI:18420"/>
    </ligand>
</feature>
<gene>
    <name evidence="15" type="ORF">HYPSUDRAFT_92030</name>
</gene>
<evidence type="ECO:0000256" key="8">
    <source>
        <dbReference type="ARBA" id="ARBA00023128"/>
    </source>
</evidence>
<dbReference type="PIRSF" id="PIRSF036565">
    <property type="entry name" value="Pyruvt_ip_decrb"/>
    <property type="match status" value="1"/>
</dbReference>
<dbReference type="CDD" id="cd02005">
    <property type="entry name" value="TPP_PDC_IPDC"/>
    <property type="match status" value="1"/>
</dbReference>
<evidence type="ECO:0000313" key="16">
    <source>
        <dbReference type="Proteomes" id="UP000054270"/>
    </source>
</evidence>
<dbReference type="SUPFAM" id="SSF52467">
    <property type="entry name" value="DHS-like NAD/FAD-binding domain"/>
    <property type="match status" value="1"/>
</dbReference>
<feature type="domain" description="Thiamine pyrophosphate enzyme TPP-binding" evidence="13">
    <location>
        <begin position="413"/>
        <end position="497"/>
    </location>
</feature>
<reference evidence="16" key="1">
    <citation type="submission" date="2014-04" db="EMBL/GenBank/DDBJ databases">
        <title>Evolutionary Origins and Diversification of the Mycorrhizal Mutualists.</title>
        <authorList>
            <consortium name="DOE Joint Genome Institute"/>
            <consortium name="Mycorrhizal Genomics Consortium"/>
            <person name="Kohler A."/>
            <person name="Kuo A."/>
            <person name="Nagy L.G."/>
            <person name="Floudas D."/>
            <person name="Copeland A."/>
            <person name="Barry K.W."/>
            <person name="Cichocki N."/>
            <person name="Veneault-Fourrey C."/>
            <person name="LaButti K."/>
            <person name="Lindquist E.A."/>
            <person name="Lipzen A."/>
            <person name="Lundell T."/>
            <person name="Morin E."/>
            <person name="Murat C."/>
            <person name="Riley R."/>
            <person name="Ohm R."/>
            <person name="Sun H."/>
            <person name="Tunlid A."/>
            <person name="Henrissat B."/>
            <person name="Grigoriev I.V."/>
            <person name="Hibbett D.S."/>
            <person name="Martin F."/>
        </authorList>
    </citation>
    <scope>NUCLEOTIDE SEQUENCE [LARGE SCALE GENOMIC DNA]</scope>
    <source>
        <strain evidence="16">FD-334 SS-4</strain>
    </source>
</reference>
<comment type="subcellular location">
    <subcellularLocation>
        <location evidence="2">Mitochondrion</location>
    </subcellularLocation>
</comment>
<organism evidence="15 16">
    <name type="scientific">Hypholoma sublateritium (strain FD-334 SS-4)</name>
    <dbReference type="NCBI Taxonomy" id="945553"/>
    <lineage>
        <taxon>Eukaryota</taxon>
        <taxon>Fungi</taxon>
        <taxon>Dikarya</taxon>
        <taxon>Basidiomycota</taxon>
        <taxon>Agaricomycotina</taxon>
        <taxon>Agaricomycetes</taxon>
        <taxon>Agaricomycetidae</taxon>
        <taxon>Agaricales</taxon>
        <taxon>Agaricineae</taxon>
        <taxon>Strophariaceae</taxon>
        <taxon>Hypholoma</taxon>
    </lineage>
</organism>
<dbReference type="PANTHER" id="PTHR43452">
    <property type="entry name" value="PYRUVATE DECARBOXYLASE"/>
    <property type="match status" value="1"/>
</dbReference>
<dbReference type="SUPFAM" id="SSF52518">
    <property type="entry name" value="Thiamin diphosphate-binding fold (THDP-binding)"/>
    <property type="match status" value="2"/>
</dbReference>
<dbReference type="GO" id="GO:0000949">
    <property type="term" value="P:aromatic amino acid family catabolic process to alcohol via Ehrlich pathway"/>
    <property type="evidence" value="ECO:0007669"/>
    <property type="project" value="TreeGrafter"/>
</dbReference>
<dbReference type="Pfam" id="PF02776">
    <property type="entry name" value="TPP_enzyme_N"/>
    <property type="match status" value="1"/>
</dbReference>
<dbReference type="GO" id="GO:0005739">
    <property type="term" value="C:mitochondrion"/>
    <property type="evidence" value="ECO:0007669"/>
    <property type="project" value="UniProtKB-SubCell"/>
</dbReference>
<evidence type="ECO:0000256" key="4">
    <source>
        <dbReference type="ARBA" id="ARBA00022723"/>
    </source>
</evidence>
<dbReference type="Pfam" id="PF00205">
    <property type="entry name" value="TPP_enzyme_M"/>
    <property type="match status" value="1"/>
</dbReference>
<evidence type="ECO:0000259" key="14">
    <source>
        <dbReference type="Pfam" id="PF02776"/>
    </source>
</evidence>
<keyword evidence="9" id="KW-0456">Lyase</keyword>
<dbReference type="Gene3D" id="3.40.50.970">
    <property type="match status" value="2"/>
</dbReference>
<evidence type="ECO:0000256" key="7">
    <source>
        <dbReference type="ARBA" id="ARBA00023052"/>
    </source>
</evidence>
<dbReference type="GO" id="GO:0000287">
    <property type="term" value="F:magnesium ion binding"/>
    <property type="evidence" value="ECO:0007669"/>
    <property type="project" value="InterPro"/>
</dbReference>
<keyword evidence="7 11" id="KW-0786">Thiamine pyrophosphate</keyword>
<dbReference type="STRING" id="945553.A0A0D2N838"/>
<feature type="binding site" evidence="10">
    <location>
        <position position="457"/>
    </location>
    <ligand>
        <name>Mg(2+)</name>
        <dbReference type="ChEBI" id="CHEBI:18420"/>
    </ligand>
</feature>
<evidence type="ECO:0008006" key="17">
    <source>
        <dbReference type="Google" id="ProtNLM"/>
    </source>
</evidence>
<name>A0A0D2N838_HYPSF</name>
<comment type="similarity">
    <text evidence="3 11">Belongs to the TPP enzyme family.</text>
</comment>
<evidence type="ECO:0000256" key="11">
    <source>
        <dbReference type="RuleBase" id="RU362132"/>
    </source>
</evidence>
<dbReference type="InterPro" id="IPR012001">
    <property type="entry name" value="Thiamin_PyroP_enz_TPP-bd_dom"/>
</dbReference>
<evidence type="ECO:0000256" key="6">
    <source>
        <dbReference type="ARBA" id="ARBA00022842"/>
    </source>
</evidence>
<keyword evidence="8" id="KW-0496">Mitochondrion</keyword>
<evidence type="ECO:0000256" key="10">
    <source>
        <dbReference type="PIRSR" id="PIRSR036565-2"/>
    </source>
</evidence>
<dbReference type="OMA" id="LRQEWVW"/>
<dbReference type="GO" id="GO:0005829">
    <property type="term" value="C:cytosol"/>
    <property type="evidence" value="ECO:0007669"/>
    <property type="project" value="TreeGrafter"/>
</dbReference>
<proteinExistence type="inferred from homology"/>
<evidence type="ECO:0000256" key="9">
    <source>
        <dbReference type="ARBA" id="ARBA00023239"/>
    </source>
</evidence>
<dbReference type="InterPro" id="IPR029061">
    <property type="entry name" value="THDP-binding"/>
</dbReference>
<feature type="domain" description="Thiamine pyrophosphate enzyme N-terminal TPP-binding" evidence="14">
    <location>
        <begin position="8"/>
        <end position="110"/>
    </location>
</feature>
<evidence type="ECO:0000256" key="2">
    <source>
        <dbReference type="ARBA" id="ARBA00004173"/>
    </source>
</evidence>
<feature type="binding site" evidence="10">
    <location>
        <position position="486"/>
    </location>
    <ligand>
        <name>Mg(2+)</name>
        <dbReference type="ChEBI" id="CHEBI:18420"/>
    </ligand>
</feature>